<name>A0A382JI81_9ZZZZ</name>
<proteinExistence type="predicted"/>
<gene>
    <name evidence="1" type="ORF">METZ01_LOCUS263225</name>
</gene>
<dbReference type="Gene3D" id="3.60.60.10">
    <property type="entry name" value="Penicillin V Acylase, Chain A"/>
    <property type="match status" value="1"/>
</dbReference>
<feature type="non-terminal residue" evidence="1">
    <location>
        <position position="1"/>
    </location>
</feature>
<accession>A0A382JI81</accession>
<evidence type="ECO:0008006" key="2">
    <source>
        <dbReference type="Google" id="ProtNLM"/>
    </source>
</evidence>
<dbReference type="EMBL" id="UINC01073750">
    <property type="protein sequence ID" value="SVC10371.1"/>
    <property type="molecule type" value="Genomic_DNA"/>
</dbReference>
<dbReference type="InterPro" id="IPR008551">
    <property type="entry name" value="TANGO2"/>
</dbReference>
<dbReference type="AlphaFoldDB" id="A0A382JI81"/>
<sequence length="198" mass="21332">ILGANREEVYSRPSAPPACQQQQRAFAGTDLQAGGTWLGVSETGVVVAVTNRRESLPAEDPRSRGHLCFDTLQHPSASTALDWAQNHLETTRYRACNLLIADIHSAGVVHVAHTIDRRDLGSGHHVLADVDIDDTQSVRVQRARALATQAPATAGTVSACVLAIPTSGLTQGHYRFAAGPPDTHPFEDLSTQLRSRMR</sequence>
<organism evidence="1">
    <name type="scientific">marine metagenome</name>
    <dbReference type="NCBI Taxonomy" id="408172"/>
    <lineage>
        <taxon>unclassified sequences</taxon>
        <taxon>metagenomes</taxon>
        <taxon>ecological metagenomes</taxon>
    </lineage>
</organism>
<dbReference type="PANTHER" id="PTHR17985:SF8">
    <property type="entry name" value="TRANSPORT AND GOLGI ORGANIZATION PROTEIN 2 HOMOLOG"/>
    <property type="match status" value="1"/>
</dbReference>
<evidence type="ECO:0000313" key="1">
    <source>
        <dbReference type="EMBL" id="SVC10371.1"/>
    </source>
</evidence>
<reference evidence="1" key="1">
    <citation type="submission" date="2018-05" db="EMBL/GenBank/DDBJ databases">
        <authorList>
            <person name="Lanie J.A."/>
            <person name="Ng W.-L."/>
            <person name="Kazmierczak K.M."/>
            <person name="Andrzejewski T.M."/>
            <person name="Davidsen T.M."/>
            <person name="Wayne K.J."/>
            <person name="Tettelin H."/>
            <person name="Glass J.I."/>
            <person name="Rusch D."/>
            <person name="Podicherti R."/>
            <person name="Tsui H.-C.T."/>
            <person name="Winkler M.E."/>
        </authorList>
    </citation>
    <scope>NUCLEOTIDE SEQUENCE</scope>
</reference>
<dbReference type="Pfam" id="PF05742">
    <property type="entry name" value="TANGO2"/>
    <property type="match status" value="1"/>
</dbReference>
<protein>
    <recommendedName>
        <fullName evidence="2">NRDE family protein</fullName>
    </recommendedName>
</protein>
<dbReference type="PANTHER" id="PTHR17985">
    <property type="entry name" value="SER/THR-RICH PROTEIN T10 IN DGCR REGION"/>
    <property type="match status" value="1"/>
</dbReference>